<evidence type="ECO:0000256" key="2">
    <source>
        <dbReference type="ARBA" id="ARBA00022692"/>
    </source>
</evidence>
<feature type="transmembrane region" description="Helical" evidence="5">
    <location>
        <begin position="364"/>
        <end position="387"/>
    </location>
</feature>
<dbReference type="InterPro" id="IPR020846">
    <property type="entry name" value="MFS_dom"/>
</dbReference>
<feature type="transmembrane region" description="Helical" evidence="5">
    <location>
        <begin position="305"/>
        <end position="327"/>
    </location>
</feature>
<feature type="transmembrane region" description="Helical" evidence="5">
    <location>
        <begin position="72"/>
        <end position="92"/>
    </location>
</feature>
<dbReference type="GO" id="GO:0046943">
    <property type="term" value="F:carboxylic acid transmembrane transporter activity"/>
    <property type="evidence" value="ECO:0007669"/>
    <property type="project" value="TreeGrafter"/>
</dbReference>
<dbReference type="Pfam" id="PF07690">
    <property type="entry name" value="MFS_1"/>
    <property type="match status" value="1"/>
</dbReference>
<evidence type="ECO:0000256" key="3">
    <source>
        <dbReference type="ARBA" id="ARBA00022989"/>
    </source>
</evidence>
<feature type="transmembrane region" description="Helical" evidence="5">
    <location>
        <begin position="339"/>
        <end position="358"/>
    </location>
</feature>
<feature type="transmembrane region" description="Helical" evidence="5">
    <location>
        <begin position="104"/>
        <end position="124"/>
    </location>
</feature>
<evidence type="ECO:0000256" key="5">
    <source>
        <dbReference type="SAM" id="Phobius"/>
    </source>
</evidence>
<dbReference type="PROSITE" id="PS00217">
    <property type="entry name" value="SUGAR_TRANSPORT_2"/>
    <property type="match status" value="1"/>
</dbReference>
<organism evidence="7">
    <name type="scientific">Tuwongella immobilis</name>
    <dbReference type="NCBI Taxonomy" id="692036"/>
    <lineage>
        <taxon>Bacteria</taxon>
        <taxon>Pseudomonadati</taxon>
        <taxon>Planctomycetota</taxon>
        <taxon>Planctomycetia</taxon>
        <taxon>Gemmatales</taxon>
        <taxon>Gemmataceae</taxon>
        <taxon>Tuwongella</taxon>
    </lineage>
</organism>
<feature type="transmembrane region" description="Helical" evidence="5">
    <location>
        <begin position="162"/>
        <end position="183"/>
    </location>
</feature>
<dbReference type="InParanoid" id="A0A6C2YMK8"/>
<keyword evidence="4 5" id="KW-0472">Membrane</keyword>
<dbReference type="RefSeq" id="WP_162657764.1">
    <property type="nucleotide sequence ID" value="NZ_LR593887.1"/>
</dbReference>
<gene>
    <name evidence="7" type="ORF">GMBLW1_13560</name>
</gene>
<proteinExistence type="predicted"/>
<sequence>MHGIDTSSAPPPMPGDRPWWKELTGYHWFVLVVAMLGWLFDTMDQQLFNLARAPAVAELTRGQQGGLDPKTVAGLTTMIFMIGWATGGLIFGVLGDLLGRVKTLIITILLYSAFTGLSALSVGIYDFCFYRFLTGLGVGGEFAVGVALVAETMPDKARAPALGWLQASSAIGNCMAAIISMILGEMQAQGSLLGWEAWRWMFVIGTGPALLILIIMARLREPEKWLEMKARRDAGDVPPGFVSLFTELFSDARWRKNAIVGFLLGFTGVVGLWGVGFFSFDLLRAVLKEHFSTENLAPEELNGKLAYWTGIASLLQNIGGFFGVLAFSVITQRIGRRPAFLLAFLAAMGATLLTFSSLKTFDDIYWMIPLLGFCQLTIFGGFAIYFPELFPTRLRSTGISFCYNIGRYFASVGPLTLGLLASNVYGQFGEVQSWRYAGMTMCSIFILGMVTLLFAPETKGKPLPE</sequence>
<dbReference type="InterPro" id="IPR036259">
    <property type="entry name" value="MFS_trans_sf"/>
</dbReference>
<dbReference type="Proteomes" id="UP000464378">
    <property type="component" value="Chromosome"/>
</dbReference>
<name>A0A6C2YMK8_9BACT</name>
<dbReference type="InterPro" id="IPR011701">
    <property type="entry name" value="MFS"/>
</dbReference>
<evidence type="ECO:0000256" key="1">
    <source>
        <dbReference type="ARBA" id="ARBA00004141"/>
    </source>
</evidence>
<feature type="transmembrane region" description="Helical" evidence="5">
    <location>
        <begin position="23"/>
        <end position="40"/>
    </location>
</feature>
<evidence type="ECO:0000313" key="8">
    <source>
        <dbReference type="Proteomes" id="UP000464378"/>
    </source>
</evidence>
<dbReference type="Gene3D" id="1.20.1250.20">
    <property type="entry name" value="MFS general substrate transporter like domains"/>
    <property type="match status" value="2"/>
</dbReference>
<keyword evidence="2 5" id="KW-0812">Transmembrane</keyword>
<reference evidence="7" key="1">
    <citation type="submission" date="2019-04" db="EMBL/GenBank/DDBJ databases">
        <authorList>
            <consortium name="Science for Life Laboratories"/>
        </authorList>
    </citation>
    <scope>NUCLEOTIDE SEQUENCE</scope>
    <source>
        <strain evidence="7">MBLW1</strain>
    </source>
</reference>
<comment type="subcellular location">
    <subcellularLocation>
        <location evidence="1">Membrane</location>
        <topology evidence="1">Multi-pass membrane protein</topology>
    </subcellularLocation>
</comment>
<dbReference type="FunCoup" id="A0A6C2YMK8">
    <property type="interactions" value="204"/>
</dbReference>
<feature type="transmembrane region" description="Helical" evidence="5">
    <location>
        <begin position="130"/>
        <end position="150"/>
    </location>
</feature>
<feature type="transmembrane region" description="Helical" evidence="5">
    <location>
        <begin position="408"/>
        <end position="428"/>
    </location>
</feature>
<feature type="domain" description="Major facilitator superfamily (MFS) profile" evidence="6">
    <location>
        <begin position="30"/>
        <end position="459"/>
    </location>
</feature>
<dbReference type="KEGG" id="tim:GMBLW1_13560"/>
<keyword evidence="3 5" id="KW-1133">Transmembrane helix</keyword>
<evidence type="ECO:0000259" key="6">
    <source>
        <dbReference type="PROSITE" id="PS50850"/>
    </source>
</evidence>
<evidence type="ECO:0000313" key="7">
    <source>
        <dbReference type="EMBL" id="VIP02604.1"/>
    </source>
</evidence>
<dbReference type="EMBL" id="LR593887">
    <property type="protein sequence ID" value="VTS01900.1"/>
    <property type="molecule type" value="Genomic_DNA"/>
</dbReference>
<feature type="transmembrane region" description="Helical" evidence="5">
    <location>
        <begin position="258"/>
        <end position="280"/>
    </location>
</feature>
<keyword evidence="8" id="KW-1185">Reference proteome</keyword>
<evidence type="ECO:0000256" key="4">
    <source>
        <dbReference type="ARBA" id="ARBA00023136"/>
    </source>
</evidence>
<accession>A0A6C2YMK8</accession>
<dbReference type="PANTHER" id="PTHR23508">
    <property type="entry name" value="CARBOXYLIC ACID TRANSPORTER PROTEIN HOMOLOG"/>
    <property type="match status" value="1"/>
</dbReference>
<protein>
    <recommendedName>
        <fullName evidence="6">Major facilitator superfamily (MFS) profile domain-containing protein</fullName>
    </recommendedName>
</protein>
<dbReference type="GO" id="GO:0005886">
    <property type="term" value="C:plasma membrane"/>
    <property type="evidence" value="ECO:0007669"/>
    <property type="project" value="TreeGrafter"/>
</dbReference>
<dbReference type="EMBL" id="LR586016">
    <property type="protein sequence ID" value="VIP02604.1"/>
    <property type="molecule type" value="Genomic_DNA"/>
</dbReference>
<dbReference type="SUPFAM" id="SSF103473">
    <property type="entry name" value="MFS general substrate transporter"/>
    <property type="match status" value="1"/>
</dbReference>
<feature type="transmembrane region" description="Helical" evidence="5">
    <location>
        <begin position="198"/>
        <end position="219"/>
    </location>
</feature>
<dbReference type="PROSITE" id="PS50850">
    <property type="entry name" value="MFS"/>
    <property type="match status" value="1"/>
</dbReference>
<dbReference type="AlphaFoldDB" id="A0A6C2YMK8"/>
<dbReference type="InterPro" id="IPR005829">
    <property type="entry name" value="Sugar_transporter_CS"/>
</dbReference>
<dbReference type="PANTHER" id="PTHR23508:SF10">
    <property type="entry name" value="CARBOXYLIC ACID TRANSPORTER PROTEIN HOMOLOG"/>
    <property type="match status" value="1"/>
</dbReference>
<feature type="transmembrane region" description="Helical" evidence="5">
    <location>
        <begin position="434"/>
        <end position="455"/>
    </location>
</feature>